<protein>
    <submittedName>
        <fullName evidence="1">MarR family transcriptional regulator</fullName>
    </submittedName>
</protein>
<proteinExistence type="predicted"/>
<dbReference type="InterPro" id="IPR036388">
    <property type="entry name" value="WH-like_DNA-bd_sf"/>
</dbReference>
<dbReference type="InterPro" id="IPR036390">
    <property type="entry name" value="WH_DNA-bd_sf"/>
</dbReference>
<dbReference type="RefSeq" id="WP_345691196.1">
    <property type="nucleotide sequence ID" value="NZ_BAABIT010000001.1"/>
</dbReference>
<dbReference type="Gene3D" id="1.10.10.10">
    <property type="entry name" value="Winged helix-like DNA-binding domain superfamily/Winged helix DNA-binding domain"/>
    <property type="match status" value="1"/>
</dbReference>
<dbReference type="Proteomes" id="UP001595829">
    <property type="component" value="Unassembled WGS sequence"/>
</dbReference>
<dbReference type="SUPFAM" id="SSF46785">
    <property type="entry name" value="Winged helix' DNA-binding domain"/>
    <property type="match status" value="1"/>
</dbReference>
<dbReference type="EMBL" id="JBHSJD010000017">
    <property type="protein sequence ID" value="MFC5024835.1"/>
    <property type="molecule type" value="Genomic_DNA"/>
</dbReference>
<comment type="caution">
    <text evidence="1">The sequence shown here is derived from an EMBL/GenBank/DDBJ whole genome shotgun (WGS) entry which is preliminary data.</text>
</comment>
<evidence type="ECO:0000313" key="2">
    <source>
        <dbReference type="Proteomes" id="UP001595829"/>
    </source>
</evidence>
<keyword evidence="2" id="KW-1185">Reference proteome</keyword>
<accession>A0ABV9XL13</accession>
<sequence>MDIKEYSAEDVAGQPIGWWSSEAGRRVVAGLREALGVEGLGQAHWWTLNHVAAAPGTWGREALVERLASYDDLGTDFGGVFDDLVGRGWMTEEDGLLTLTPEGEAARLRARERNLRVHERAHEGIDEGDFVTAINVLRRIVANMGGNGDLPPR</sequence>
<gene>
    <name evidence="1" type="ORF">ACFPM3_22180</name>
</gene>
<reference evidence="2" key="1">
    <citation type="journal article" date="2019" name="Int. J. Syst. Evol. Microbiol.">
        <title>The Global Catalogue of Microorganisms (GCM) 10K type strain sequencing project: providing services to taxonomists for standard genome sequencing and annotation.</title>
        <authorList>
            <consortium name="The Broad Institute Genomics Platform"/>
            <consortium name="The Broad Institute Genome Sequencing Center for Infectious Disease"/>
            <person name="Wu L."/>
            <person name="Ma J."/>
        </authorList>
    </citation>
    <scope>NUCLEOTIDE SEQUENCE [LARGE SCALE GENOMIC DNA]</scope>
    <source>
        <strain evidence="2">CGMCC 4.1648</strain>
    </source>
</reference>
<evidence type="ECO:0000313" key="1">
    <source>
        <dbReference type="EMBL" id="MFC5024835.1"/>
    </source>
</evidence>
<name>A0ABV9XL13_9ACTN</name>
<organism evidence="1 2">
    <name type="scientific">Streptomyces coeruleoprunus</name>
    <dbReference type="NCBI Taxonomy" id="285563"/>
    <lineage>
        <taxon>Bacteria</taxon>
        <taxon>Bacillati</taxon>
        <taxon>Actinomycetota</taxon>
        <taxon>Actinomycetes</taxon>
        <taxon>Kitasatosporales</taxon>
        <taxon>Streptomycetaceae</taxon>
        <taxon>Streptomyces</taxon>
    </lineage>
</organism>